<dbReference type="Gene3D" id="3.40.50.1820">
    <property type="entry name" value="alpha/beta hydrolase"/>
    <property type="match status" value="1"/>
</dbReference>
<name>A0A1G7LD64_9SPHI</name>
<feature type="chain" id="PRO_5011672413" description="Xaa-Pro dipeptidyl-peptidase C-terminal domain-containing protein" evidence="2">
    <location>
        <begin position="21"/>
        <end position="750"/>
    </location>
</feature>
<evidence type="ECO:0000313" key="4">
    <source>
        <dbReference type="EMBL" id="SDF47428.1"/>
    </source>
</evidence>
<dbReference type="RefSeq" id="WP_091155711.1">
    <property type="nucleotide sequence ID" value="NZ_FNAI01000018.1"/>
</dbReference>
<evidence type="ECO:0000256" key="1">
    <source>
        <dbReference type="ARBA" id="ARBA00022801"/>
    </source>
</evidence>
<dbReference type="InterPro" id="IPR029058">
    <property type="entry name" value="AB_hydrolase_fold"/>
</dbReference>
<dbReference type="SUPFAM" id="SSF53474">
    <property type="entry name" value="alpha/beta-Hydrolases"/>
    <property type="match status" value="1"/>
</dbReference>
<evidence type="ECO:0000313" key="5">
    <source>
        <dbReference type="Proteomes" id="UP000199072"/>
    </source>
</evidence>
<dbReference type="AlphaFoldDB" id="A0A1G7LD64"/>
<accession>A0A1G7LD64</accession>
<dbReference type="InterPro" id="IPR005674">
    <property type="entry name" value="CocE/Ser_esterase"/>
</dbReference>
<dbReference type="Pfam" id="PF08530">
    <property type="entry name" value="PepX_C"/>
    <property type="match status" value="1"/>
</dbReference>
<keyword evidence="2" id="KW-0732">Signal</keyword>
<gene>
    <name evidence="4" type="ORF">SAMN05216464_118125</name>
</gene>
<dbReference type="InterPro" id="IPR013736">
    <property type="entry name" value="Xaa-Pro_dipept_C"/>
</dbReference>
<dbReference type="SUPFAM" id="SSF49785">
    <property type="entry name" value="Galactose-binding domain-like"/>
    <property type="match status" value="1"/>
</dbReference>
<reference evidence="4 5" key="1">
    <citation type="submission" date="2016-10" db="EMBL/GenBank/DDBJ databases">
        <authorList>
            <person name="de Groot N.N."/>
        </authorList>
    </citation>
    <scope>NUCLEOTIDE SEQUENCE [LARGE SCALE GENOMIC DNA]</scope>
    <source>
        <strain evidence="4 5">47C3B</strain>
    </source>
</reference>
<sequence>MKRNICMALLCLFITHFAMAQHLSISHIVANDSISIEREISSLAAGVMKSYTDENRKDLLENEFKLQMLTGDYRASLATIKALYAISLQVSPYKIPSYLAYEIFAKNMVGQVSNPAAFAKTYTALFNSTLEKLDDKSAYCSYGSFPRSDGIGALKDAFQNELSSAQKKEKLSISEALLLCISYYDLRFSQKTSAIVMPLIMADCRRRYKLKSQLVTITGDIRINVVTVLKKGDTHPQPAALQYTIYADSTDLRLFAPAAYGYAAVTAYSRGKGLSPDKIVPYEHDGEDANAIITWISKQHWCNGKVGMYGGSYNGFTQWAAAKYHNPALKTIVPYVAAIPGLGLPMENNVFLNANYGWAFYTTDNKYLNNKVYNDPSRWRSLNWKWFNSGAEYNKIDSVDGRPNPWLQRWLKHPDYDRYWQQQVPYQHDFANINIPVLTFEGYYDDGQISGLHYYLEHLQYNAKADHYLIVGPYDHFGTQSGGVPVLRGYKIDPIALMSTRDITFQWFDHIFKGAKMPEIIKNRVNYEIMGANKWKHVPSVARMADERLKLYLTDLKDGKNYMLSTSKRQDKAWLAENVNLDDRKTLYGDYYPFPIIKDSIDRSNGLFFLSKPFDEPITVSGIFSGELKAIINKKDMDITVTLYELTPDEKHFELSYFLGRASYARDMTRRILLQPGKEETLPFKRTRMVSRQLGKGSRLLIVLNIDKNPFAEVNYGTGKNVAEETMTDGKIPLKVKWANGSYIEVPVMR</sequence>
<feature type="signal peptide" evidence="2">
    <location>
        <begin position="1"/>
        <end position="20"/>
    </location>
</feature>
<proteinExistence type="predicted"/>
<keyword evidence="1" id="KW-0378">Hydrolase</keyword>
<evidence type="ECO:0000256" key="2">
    <source>
        <dbReference type="SAM" id="SignalP"/>
    </source>
</evidence>
<keyword evidence="5" id="KW-1185">Reference proteome</keyword>
<dbReference type="NCBIfam" id="TIGR00976">
    <property type="entry name" value="CocE_NonD"/>
    <property type="match status" value="1"/>
</dbReference>
<dbReference type="InterPro" id="IPR008979">
    <property type="entry name" value="Galactose-bd-like_sf"/>
</dbReference>
<protein>
    <recommendedName>
        <fullName evidence="3">Xaa-Pro dipeptidyl-peptidase C-terminal domain-containing protein</fullName>
    </recommendedName>
</protein>
<dbReference type="Proteomes" id="UP000199072">
    <property type="component" value="Unassembled WGS sequence"/>
</dbReference>
<dbReference type="Gene3D" id="1.10.3020.10">
    <property type="entry name" value="alpha-amino acid ester hydrolase ( Helical cap domain)"/>
    <property type="match status" value="1"/>
</dbReference>
<dbReference type="Gene3D" id="2.60.120.260">
    <property type="entry name" value="Galactose-binding domain-like"/>
    <property type="match status" value="1"/>
</dbReference>
<dbReference type="InterPro" id="IPR000383">
    <property type="entry name" value="Xaa-Pro-like_dom"/>
</dbReference>
<feature type="domain" description="Xaa-Pro dipeptidyl-peptidase C-terminal" evidence="3">
    <location>
        <begin position="505"/>
        <end position="737"/>
    </location>
</feature>
<evidence type="ECO:0000259" key="3">
    <source>
        <dbReference type="SMART" id="SM00939"/>
    </source>
</evidence>
<dbReference type="OrthoDB" id="319764at2"/>
<dbReference type="EMBL" id="FNAI01000018">
    <property type="protein sequence ID" value="SDF47428.1"/>
    <property type="molecule type" value="Genomic_DNA"/>
</dbReference>
<dbReference type="STRING" id="1391627.SAMN05216464_118125"/>
<dbReference type="Pfam" id="PF02129">
    <property type="entry name" value="Peptidase_S15"/>
    <property type="match status" value="1"/>
</dbReference>
<organism evidence="4 5">
    <name type="scientific">Mucilaginibacter pineti</name>
    <dbReference type="NCBI Taxonomy" id="1391627"/>
    <lineage>
        <taxon>Bacteria</taxon>
        <taxon>Pseudomonadati</taxon>
        <taxon>Bacteroidota</taxon>
        <taxon>Sphingobacteriia</taxon>
        <taxon>Sphingobacteriales</taxon>
        <taxon>Sphingobacteriaceae</taxon>
        <taxon>Mucilaginibacter</taxon>
    </lineage>
</organism>
<dbReference type="GO" id="GO:0008239">
    <property type="term" value="F:dipeptidyl-peptidase activity"/>
    <property type="evidence" value="ECO:0007669"/>
    <property type="project" value="InterPro"/>
</dbReference>
<dbReference type="SMART" id="SM00939">
    <property type="entry name" value="PepX_C"/>
    <property type="match status" value="1"/>
</dbReference>